<dbReference type="RefSeq" id="WP_208850941.1">
    <property type="nucleotide sequence ID" value="NZ_JAGGDJ010000055.1"/>
</dbReference>
<dbReference type="InterPro" id="IPR036188">
    <property type="entry name" value="FAD/NAD-bd_sf"/>
</dbReference>
<dbReference type="SUPFAM" id="SSF51905">
    <property type="entry name" value="FAD/NAD(P)-binding domain"/>
    <property type="match status" value="1"/>
</dbReference>
<gene>
    <name evidence="2" type="ORF">I8J29_29740</name>
</gene>
<dbReference type="Gene3D" id="3.50.50.60">
    <property type="entry name" value="FAD/NAD(P)-binding domain"/>
    <property type="match status" value="1"/>
</dbReference>
<name>A0ABS3WJS8_9BACL</name>
<organism evidence="2 3">
    <name type="scientific">Paenibacillus artemisiicola</name>
    <dbReference type="NCBI Taxonomy" id="1172618"/>
    <lineage>
        <taxon>Bacteria</taxon>
        <taxon>Bacillati</taxon>
        <taxon>Bacillota</taxon>
        <taxon>Bacilli</taxon>
        <taxon>Bacillales</taxon>
        <taxon>Paenibacillaceae</taxon>
        <taxon>Paenibacillus</taxon>
    </lineage>
</organism>
<dbReference type="Pfam" id="PF01266">
    <property type="entry name" value="DAO"/>
    <property type="match status" value="1"/>
</dbReference>
<keyword evidence="3" id="KW-1185">Reference proteome</keyword>
<sequence length="407" mass="45073">MDLHTGKMYWPTTLPDAPAYPTLREDVACDVLVIGGGSSGAQCAYELSGAGLDVVVADKRRVGWGSTLTNTALLQYLGDKMLFELVNSFGEQAAIRHAERCRQAIADIEADAAALPRDVEFSRRDSLYCAASEADLPKLEQEFGYLSKHGFDAEWWSGDRIRRHYPFSRPAAIYVRNDGEINPFAYNVALIEGAKARGAAIYEQTEITGRVDEADHVAFRTAGGPTIRARRAIVAAGYETMSFKPDKNALLLSTYAVVTKPLDAFDGWHGRTLVWETARPYIYLRTTRDRRVIVGGLDEGTAIAEDRDSHLAGKRDRLMKELADRFPAIAAATEAEFHLAAFYGGTHDGLPMIGEYADFPRCFFLYAYGDNGLVYSSILAKLLKDRLTGTPNPAYEFYRQGRPALTR</sequence>
<protein>
    <submittedName>
        <fullName evidence="2">FAD-binding oxidoreductase</fullName>
    </submittedName>
</protein>
<comment type="caution">
    <text evidence="2">The sequence shown here is derived from an EMBL/GenBank/DDBJ whole genome shotgun (WGS) entry which is preliminary data.</text>
</comment>
<dbReference type="PANTHER" id="PTHR13847:SF201">
    <property type="entry name" value="PUTATIBE OXIDOREDUCTASE"/>
    <property type="match status" value="1"/>
</dbReference>
<feature type="domain" description="FAD dependent oxidoreductase" evidence="1">
    <location>
        <begin position="30"/>
        <end position="385"/>
    </location>
</feature>
<dbReference type="Gene3D" id="3.30.9.10">
    <property type="entry name" value="D-Amino Acid Oxidase, subunit A, domain 2"/>
    <property type="match status" value="1"/>
</dbReference>
<evidence type="ECO:0000313" key="2">
    <source>
        <dbReference type="EMBL" id="MBO7748375.1"/>
    </source>
</evidence>
<dbReference type="PANTHER" id="PTHR13847">
    <property type="entry name" value="SARCOSINE DEHYDROGENASE-RELATED"/>
    <property type="match status" value="1"/>
</dbReference>
<proteinExistence type="predicted"/>
<dbReference type="EMBL" id="JAGGDJ010000055">
    <property type="protein sequence ID" value="MBO7748375.1"/>
    <property type="molecule type" value="Genomic_DNA"/>
</dbReference>
<reference evidence="2 3" key="1">
    <citation type="submission" date="2021-03" db="EMBL/GenBank/DDBJ databases">
        <title>Paenibacillus artemisicola MWE-103 whole genome sequence.</title>
        <authorList>
            <person name="Ham Y.J."/>
        </authorList>
    </citation>
    <scope>NUCLEOTIDE SEQUENCE [LARGE SCALE GENOMIC DNA]</scope>
    <source>
        <strain evidence="2 3">MWE-103</strain>
    </source>
</reference>
<accession>A0ABS3WJS8</accession>
<evidence type="ECO:0000259" key="1">
    <source>
        <dbReference type="Pfam" id="PF01266"/>
    </source>
</evidence>
<dbReference type="Proteomes" id="UP000670947">
    <property type="component" value="Unassembled WGS sequence"/>
</dbReference>
<dbReference type="InterPro" id="IPR006076">
    <property type="entry name" value="FAD-dep_OxRdtase"/>
</dbReference>
<evidence type="ECO:0000313" key="3">
    <source>
        <dbReference type="Proteomes" id="UP000670947"/>
    </source>
</evidence>